<sequence>MTFSSKTCYVLVILSLALGGASARALTTLSAGANANVGSGSACEPLTVESSLVEKVEIGSAGNYVMLTKTGISTVPDSAITGDMGVSPIAATAMTGFSLTADPTNKFSTSEQLTGKAFAANYATPTPAHLTTAVSDMETAYTDAAGRANEDPERLNLNGGALGGDFGGECAPLTPGVYTFGSDVTIGANIYFEGSTASGNTDVFIIQMTGNLMQVANTQVVLSGGALAKNIFWQISGAAEISEKAHMKGILLVKTDVLFKTESSLSGRVLAQTACNLQKATISDEAL</sequence>
<comment type="similarity">
    <text evidence="1">Belongs to the ice-binding protein family.</text>
</comment>
<accession>I3UIH4</accession>
<feature type="signal peptide" evidence="3">
    <location>
        <begin position="1"/>
        <end position="23"/>
    </location>
</feature>
<reference evidence="4" key="1">
    <citation type="submission" date="2012-03" db="EMBL/GenBank/DDBJ databases">
        <title>Ice-binding proteins from an Antarctic alga.</title>
        <authorList>
            <person name="Jung W."/>
            <person name="Kim H.J."/>
            <person name="Kang S.H."/>
            <person name="Kang S.W."/>
            <person name="Lee Y.S."/>
        </authorList>
    </citation>
    <scope>NUCLEOTIDE SEQUENCE</scope>
    <source>
        <strain evidence="4">AnM0046</strain>
    </source>
</reference>
<keyword evidence="2 3" id="KW-0732">Signal</keyword>
<feature type="chain" id="PRO_5003680759" evidence="3">
    <location>
        <begin position="24"/>
        <end position="287"/>
    </location>
</feature>
<proteinExistence type="inferred from homology"/>
<evidence type="ECO:0000256" key="3">
    <source>
        <dbReference type="SAM" id="SignalP"/>
    </source>
</evidence>
<evidence type="ECO:0000256" key="1">
    <source>
        <dbReference type="ARBA" id="ARBA00005445"/>
    </source>
</evidence>
<dbReference type="InterPro" id="IPR021884">
    <property type="entry name" value="Ice-bd_prot"/>
</dbReference>
<evidence type="ECO:0000313" key="4">
    <source>
        <dbReference type="EMBL" id="AFK64812.1"/>
    </source>
</evidence>
<dbReference type="EMBL" id="JQ743500">
    <property type="protein sequence ID" value="AFK64812.1"/>
    <property type="molecule type" value="Genomic_DNA"/>
</dbReference>
<evidence type="ECO:0000256" key="2">
    <source>
        <dbReference type="ARBA" id="ARBA00022729"/>
    </source>
</evidence>
<protein>
    <submittedName>
        <fullName evidence="4">Ice-binding protein isoform 2</fullName>
    </submittedName>
</protein>
<organism evidence="4">
    <name type="scientific">Pyramimonas gelidicola</name>
    <dbReference type="NCBI Taxonomy" id="471943"/>
    <lineage>
        <taxon>Eukaryota</taxon>
        <taxon>Viridiplantae</taxon>
        <taxon>Chlorophyta</taxon>
        <taxon>Pyramimonadophyceae</taxon>
        <taxon>Pyramimonadales</taxon>
        <taxon>Pyramimonadaceae</taxon>
        <taxon>Pyramimonas</taxon>
        <taxon>Pyramimonas incertae sedis</taxon>
    </lineage>
</organism>
<dbReference type="AlphaFoldDB" id="I3UIH4"/>
<name>I3UIH4_9CHLO</name>
<dbReference type="Pfam" id="PF11999">
    <property type="entry name" value="Ice_binding"/>
    <property type="match status" value="1"/>
</dbReference>